<name>A0A0K1PWV7_9BACT</name>
<keyword evidence="3" id="KW-1185">Reference proteome</keyword>
<dbReference type="KEGG" id="llu:AKJ09_04679"/>
<dbReference type="STRING" id="1391654.AKJ09_04679"/>
<feature type="compositionally biased region" description="Polar residues" evidence="1">
    <location>
        <begin position="7"/>
        <end position="17"/>
    </location>
</feature>
<feature type="region of interest" description="Disordered" evidence="1">
    <location>
        <begin position="1"/>
        <end position="46"/>
    </location>
</feature>
<protein>
    <submittedName>
        <fullName evidence="2">Uncharacterized protein</fullName>
    </submittedName>
</protein>
<proteinExistence type="predicted"/>
<evidence type="ECO:0000313" key="2">
    <source>
        <dbReference type="EMBL" id="AKU98015.1"/>
    </source>
</evidence>
<dbReference type="AlphaFoldDB" id="A0A0K1PWV7"/>
<accession>A0A0K1PWV7</accession>
<reference evidence="2 3" key="1">
    <citation type="submission" date="2015-08" db="EMBL/GenBank/DDBJ databases">
        <authorList>
            <person name="Babu N.S."/>
            <person name="Beckwith C.J."/>
            <person name="Beseler K.G."/>
            <person name="Brison A."/>
            <person name="Carone J.V."/>
            <person name="Caskin T.P."/>
            <person name="Diamond M."/>
            <person name="Durham M.E."/>
            <person name="Foxe J.M."/>
            <person name="Go M."/>
            <person name="Henderson B.A."/>
            <person name="Jones I.B."/>
            <person name="McGettigan J.A."/>
            <person name="Micheletti S.J."/>
            <person name="Nasrallah M.E."/>
            <person name="Ortiz D."/>
            <person name="Piller C.R."/>
            <person name="Privatt S.R."/>
            <person name="Schneider S.L."/>
            <person name="Sharp S."/>
            <person name="Smith T.C."/>
            <person name="Stanton J.D."/>
            <person name="Ullery H.E."/>
            <person name="Wilson R.J."/>
            <person name="Serrano M.G."/>
            <person name="Buck G."/>
            <person name="Lee V."/>
            <person name="Wang Y."/>
            <person name="Carvalho R."/>
            <person name="Voegtly L."/>
            <person name="Shi R."/>
            <person name="Duckworth R."/>
            <person name="Johnson A."/>
            <person name="Loviza R."/>
            <person name="Walstead R."/>
            <person name="Shah Z."/>
            <person name="Kiflezghi M."/>
            <person name="Wade K."/>
            <person name="Ball S.L."/>
            <person name="Bradley K.W."/>
            <person name="Asai D.J."/>
            <person name="Bowman C.A."/>
            <person name="Russell D.A."/>
            <person name="Pope W.H."/>
            <person name="Jacobs-Sera D."/>
            <person name="Hendrix R.W."/>
            <person name="Hatfull G.F."/>
        </authorList>
    </citation>
    <scope>NUCLEOTIDE SEQUENCE [LARGE SCALE GENOMIC DNA]</scope>
    <source>
        <strain evidence="2 3">DSM 27648</strain>
    </source>
</reference>
<sequence>MIWAEGGTTQKPSSSSTSERRGHAYGRSACAPIHPASFPSGQIDRISRWPGSSREAVLDALDRALHAFRGVA</sequence>
<dbReference type="Proteomes" id="UP000064967">
    <property type="component" value="Chromosome"/>
</dbReference>
<organism evidence="2 3">
    <name type="scientific">Labilithrix luteola</name>
    <dbReference type="NCBI Taxonomy" id="1391654"/>
    <lineage>
        <taxon>Bacteria</taxon>
        <taxon>Pseudomonadati</taxon>
        <taxon>Myxococcota</taxon>
        <taxon>Polyangia</taxon>
        <taxon>Polyangiales</taxon>
        <taxon>Labilitrichaceae</taxon>
        <taxon>Labilithrix</taxon>
    </lineage>
</organism>
<evidence type="ECO:0000256" key="1">
    <source>
        <dbReference type="SAM" id="MobiDB-lite"/>
    </source>
</evidence>
<dbReference type="EMBL" id="CP012333">
    <property type="protein sequence ID" value="AKU98015.1"/>
    <property type="molecule type" value="Genomic_DNA"/>
</dbReference>
<evidence type="ECO:0000313" key="3">
    <source>
        <dbReference type="Proteomes" id="UP000064967"/>
    </source>
</evidence>
<gene>
    <name evidence="2" type="ORF">AKJ09_04679</name>
</gene>